<evidence type="ECO:0000313" key="2">
    <source>
        <dbReference type="Proteomes" id="UP000818029"/>
    </source>
</evidence>
<dbReference type="Pfam" id="PF22936">
    <property type="entry name" value="Pol_BBD"/>
    <property type="match status" value="1"/>
</dbReference>
<protein>
    <recommendedName>
        <fullName evidence="1">Retrovirus-related Pol polyprotein from transposon TNT 1-94-like beta-barrel domain-containing protein</fullName>
    </recommendedName>
</protein>
<sequence>MKESKTIKQYSDRIMATVNNKRLLGMDFSDSRVVEKVITTLPKRGGLADRRRTLKELFKQELEKVLAQIRELRNLGLKEGTKQRKKLTKKQAEGGFHHAFTARRPITWRNFARPGQTYSAKAVSNMVIMRIFVEIMRRYKLSQYKPRLLKICKAQEERVFTASCFAANRKCSWLVDSDCSHHMAADESLFKDLDKGYVSKVRISNGNLIEVKGRGNVVINTRSGNKVISDVLYVPEIDQNLLSVG</sequence>
<dbReference type="PANTHER" id="PTHR35317">
    <property type="entry name" value="OS04G0629600 PROTEIN"/>
    <property type="match status" value="1"/>
</dbReference>
<dbReference type="InterPro" id="IPR054722">
    <property type="entry name" value="PolX-like_BBD"/>
</dbReference>
<evidence type="ECO:0000313" key="3">
    <source>
        <dbReference type="RefSeq" id="XP_016690565.1"/>
    </source>
</evidence>
<dbReference type="PaxDb" id="3635-A0A1U8JJV5"/>
<accession>A0A1U8JJV5</accession>
<gene>
    <name evidence="3" type="primary">LOC107907753</name>
</gene>
<evidence type="ECO:0000259" key="1">
    <source>
        <dbReference type="Pfam" id="PF22936"/>
    </source>
</evidence>
<dbReference type="RefSeq" id="XP_016690565.1">
    <property type="nucleotide sequence ID" value="XM_016835076.1"/>
</dbReference>
<organism evidence="2 3">
    <name type="scientific">Gossypium hirsutum</name>
    <name type="common">Upland cotton</name>
    <name type="synonym">Gossypium mexicanum</name>
    <dbReference type="NCBI Taxonomy" id="3635"/>
    <lineage>
        <taxon>Eukaryota</taxon>
        <taxon>Viridiplantae</taxon>
        <taxon>Streptophyta</taxon>
        <taxon>Embryophyta</taxon>
        <taxon>Tracheophyta</taxon>
        <taxon>Spermatophyta</taxon>
        <taxon>Magnoliopsida</taxon>
        <taxon>eudicotyledons</taxon>
        <taxon>Gunneridae</taxon>
        <taxon>Pentapetalae</taxon>
        <taxon>rosids</taxon>
        <taxon>malvids</taxon>
        <taxon>Malvales</taxon>
        <taxon>Malvaceae</taxon>
        <taxon>Malvoideae</taxon>
        <taxon>Gossypium</taxon>
    </lineage>
</organism>
<dbReference type="Proteomes" id="UP000818029">
    <property type="component" value="Chromosome D08"/>
</dbReference>
<dbReference type="GeneID" id="107907753"/>
<reference evidence="3" key="2">
    <citation type="submission" date="2025-08" db="UniProtKB">
        <authorList>
            <consortium name="RefSeq"/>
        </authorList>
    </citation>
    <scope>IDENTIFICATION</scope>
</reference>
<dbReference type="PANTHER" id="PTHR35317:SF31">
    <property type="entry name" value="DUF4219 DOMAIN-CONTAINING PROTEIN"/>
    <property type="match status" value="1"/>
</dbReference>
<feature type="domain" description="Retrovirus-related Pol polyprotein from transposon TNT 1-94-like beta-barrel" evidence="1">
    <location>
        <begin position="173"/>
        <end position="245"/>
    </location>
</feature>
<name>A0A1U8JJV5_GOSHI</name>
<proteinExistence type="predicted"/>
<dbReference type="KEGG" id="ghi:107907753"/>
<keyword evidence="2" id="KW-1185">Reference proteome</keyword>
<dbReference type="AlphaFoldDB" id="A0A1U8JJV5"/>
<reference evidence="2" key="1">
    <citation type="journal article" date="2020" name="Nat. Genet.">
        <title>Genomic diversifications of five Gossypium allopolyploid species and their impact on cotton improvement.</title>
        <authorList>
            <person name="Chen Z.J."/>
            <person name="Sreedasyam A."/>
            <person name="Ando A."/>
            <person name="Song Q."/>
            <person name="De Santiago L.M."/>
            <person name="Hulse-Kemp A.M."/>
            <person name="Ding M."/>
            <person name="Ye W."/>
            <person name="Kirkbride R.C."/>
            <person name="Jenkins J."/>
            <person name="Plott C."/>
            <person name="Lovell J."/>
            <person name="Lin Y.M."/>
            <person name="Vaughn R."/>
            <person name="Liu B."/>
            <person name="Simpson S."/>
            <person name="Scheffler B.E."/>
            <person name="Wen L."/>
            <person name="Saski C.A."/>
            <person name="Grover C.E."/>
            <person name="Hu G."/>
            <person name="Conover J.L."/>
            <person name="Carlson J.W."/>
            <person name="Shu S."/>
            <person name="Boston L.B."/>
            <person name="Williams M."/>
            <person name="Peterson D.G."/>
            <person name="McGee K."/>
            <person name="Jones D.C."/>
            <person name="Wendel J.F."/>
            <person name="Stelly D.M."/>
            <person name="Grimwood J."/>
            <person name="Schmutz J."/>
        </authorList>
    </citation>
    <scope>NUCLEOTIDE SEQUENCE [LARGE SCALE GENOMIC DNA]</scope>
    <source>
        <strain evidence="2">cv. TM-1</strain>
    </source>
</reference>